<dbReference type="PANTHER" id="PTHR30032:SF4">
    <property type="entry name" value="AMIDASE ENHANCER"/>
    <property type="match status" value="1"/>
</dbReference>
<feature type="domain" description="Sporulation stage II protein D amidase enhancer LytB N-terminal" evidence="1">
    <location>
        <begin position="51"/>
        <end position="146"/>
    </location>
</feature>
<protein>
    <submittedName>
        <fullName evidence="2">Stage II sporulation protein D</fullName>
    </submittedName>
</protein>
<dbReference type="NCBIfam" id="TIGR02669">
    <property type="entry name" value="SpoIID_LytB"/>
    <property type="match status" value="1"/>
</dbReference>
<dbReference type="RefSeq" id="WP_073023272.1">
    <property type="nucleotide sequence ID" value="NZ_FQZS01000003.1"/>
</dbReference>
<gene>
    <name evidence="2" type="ORF">SAMN02745176_00021</name>
</gene>
<name>A0A1M6AND9_9FIRM</name>
<dbReference type="Pfam" id="PF08486">
    <property type="entry name" value="SpoIID"/>
    <property type="match status" value="1"/>
</dbReference>
<dbReference type="InterPro" id="IPR013693">
    <property type="entry name" value="SpoIID/LytB_N"/>
</dbReference>
<keyword evidence="3" id="KW-1185">Reference proteome</keyword>
<dbReference type="EMBL" id="FQZS01000003">
    <property type="protein sequence ID" value="SHI37982.1"/>
    <property type="molecule type" value="Genomic_DNA"/>
</dbReference>
<proteinExistence type="predicted"/>
<evidence type="ECO:0000313" key="2">
    <source>
        <dbReference type="EMBL" id="SHI37982.1"/>
    </source>
</evidence>
<dbReference type="GO" id="GO:0030435">
    <property type="term" value="P:sporulation resulting in formation of a cellular spore"/>
    <property type="evidence" value="ECO:0007669"/>
    <property type="project" value="InterPro"/>
</dbReference>
<dbReference type="Proteomes" id="UP000184442">
    <property type="component" value="Unassembled WGS sequence"/>
</dbReference>
<dbReference type="PROSITE" id="PS51257">
    <property type="entry name" value="PROKAR_LIPOPROTEIN"/>
    <property type="match status" value="1"/>
</dbReference>
<accession>A0A1M6AND9</accession>
<dbReference type="OrthoDB" id="9794671at2"/>
<evidence type="ECO:0000313" key="3">
    <source>
        <dbReference type="Proteomes" id="UP000184442"/>
    </source>
</evidence>
<sequence length="318" mass="35697">MKRYALSIIFLIFLLFALPVAIISCSKESLPEKRISDSKLYLNVYDYRKEKLITMDLEEYIAGVVAAEMPATFHIEALKAQALAARTYTLLRMKYFGGKGCSQHPEADICTDPSHCQAFVDPNTLGKNQKKIYEAVNSTKGEVIVYEDKLIDAVFHSTSGGITENSEDVWVNKVPYLRSVLSQYEDHSPKLISRKEISIDDFVSGMLSLDNTITLDKKNLESQIQIIERSSGGRVMKIKIGDKYFSGRDIREQFGLNSTNFSIDIGKNRITFEVIGYGHGIGMSQYGADGMANHGATYQEIIKHYYTGVEIVPLESLQ</sequence>
<dbReference type="AlphaFoldDB" id="A0A1M6AND9"/>
<dbReference type="InterPro" id="IPR014225">
    <property type="entry name" value="Spore_II_D_firmicutes"/>
</dbReference>
<dbReference type="PANTHER" id="PTHR30032">
    <property type="entry name" value="N-ACETYLMURAMOYL-L-ALANINE AMIDASE-RELATED"/>
    <property type="match status" value="1"/>
</dbReference>
<reference evidence="2 3" key="1">
    <citation type="submission" date="2016-11" db="EMBL/GenBank/DDBJ databases">
        <authorList>
            <person name="Jaros S."/>
            <person name="Januszkiewicz K."/>
            <person name="Wedrychowicz H."/>
        </authorList>
    </citation>
    <scope>NUCLEOTIDE SEQUENCE [LARGE SCALE GENOMIC DNA]</scope>
    <source>
        <strain evidence="2 3">DSM 19022</strain>
    </source>
</reference>
<dbReference type="InterPro" id="IPR051922">
    <property type="entry name" value="Bact_Sporulation_Assoc"/>
</dbReference>
<dbReference type="GO" id="GO:0030288">
    <property type="term" value="C:outer membrane-bounded periplasmic space"/>
    <property type="evidence" value="ECO:0007669"/>
    <property type="project" value="TreeGrafter"/>
</dbReference>
<organism evidence="2 3">
    <name type="scientific">Lutispora thermophila DSM 19022</name>
    <dbReference type="NCBI Taxonomy" id="1122184"/>
    <lineage>
        <taxon>Bacteria</taxon>
        <taxon>Bacillati</taxon>
        <taxon>Bacillota</taxon>
        <taxon>Clostridia</taxon>
        <taxon>Lutisporales</taxon>
        <taxon>Lutisporaceae</taxon>
        <taxon>Lutispora</taxon>
    </lineage>
</organism>
<dbReference type="InterPro" id="IPR013486">
    <property type="entry name" value="SpoIID/LytB"/>
</dbReference>
<evidence type="ECO:0000259" key="1">
    <source>
        <dbReference type="Pfam" id="PF08486"/>
    </source>
</evidence>
<dbReference type="NCBIfam" id="TIGR02870">
    <property type="entry name" value="spore_II_D"/>
    <property type="match status" value="1"/>
</dbReference>
<dbReference type="STRING" id="1122184.SAMN02745176_00021"/>